<dbReference type="PANTHER" id="PTHR39193">
    <property type="entry name" value="5-DEOXY-GLUCURONATE ISOMERASE"/>
    <property type="match status" value="1"/>
</dbReference>
<gene>
    <name evidence="3" type="ORF">C8P63_12430</name>
</gene>
<evidence type="ECO:0000313" key="3">
    <source>
        <dbReference type="EMBL" id="PTX53974.1"/>
    </source>
</evidence>
<evidence type="ECO:0000256" key="1">
    <source>
        <dbReference type="ARBA" id="ARBA00023235"/>
    </source>
</evidence>
<dbReference type="AlphaFoldDB" id="A0A2T6BD53"/>
<organism evidence="3 4">
    <name type="scientific">Melghirimyces profundicolus</name>
    <dbReference type="NCBI Taxonomy" id="1242148"/>
    <lineage>
        <taxon>Bacteria</taxon>
        <taxon>Bacillati</taxon>
        <taxon>Bacillota</taxon>
        <taxon>Bacilli</taxon>
        <taxon>Bacillales</taxon>
        <taxon>Thermoactinomycetaceae</taxon>
        <taxon>Melghirimyces</taxon>
    </lineage>
</organism>
<protein>
    <recommendedName>
        <fullName evidence="2">5-deoxy-glucuronate isomerase</fullName>
        <ecNumber evidence="2">5.3.1.30</ecNumber>
    </recommendedName>
</protein>
<dbReference type="NCBIfam" id="TIGR04378">
    <property type="entry name" value="myo_inos_iolB"/>
    <property type="match status" value="1"/>
</dbReference>
<dbReference type="GO" id="GO:0019310">
    <property type="term" value="P:inositol catabolic process"/>
    <property type="evidence" value="ECO:0007669"/>
    <property type="project" value="UniProtKB-UniRule"/>
</dbReference>
<dbReference type="Pfam" id="PF04962">
    <property type="entry name" value="KduI"/>
    <property type="match status" value="1"/>
</dbReference>
<evidence type="ECO:0000313" key="4">
    <source>
        <dbReference type="Proteomes" id="UP000244240"/>
    </source>
</evidence>
<keyword evidence="4" id="KW-1185">Reference proteome</keyword>
<dbReference type="Proteomes" id="UP000244240">
    <property type="component" value="Unassembled WGS sequence"/>
</dbReference>
<sequence length="276" mass="31753">MVKRLYRARERKGYQEIIGTEDPVLDYLSFGKLQLEKGEKYREKTHGYEVALVILSGKISISSQGKEWRRVGSRNSVFEGKATTIYIPCSSEYDLTAESAAEVAVCKAKADKKFEPFIILPEEVVVNRRGRDTWQREVHDIIVENGRNRVHRIVVGETFNHPGHWSSFPPHKHDGEHAPEEPDLEEVYHYQLSPRQGFGVQLHYTKDLCIDDAYIVRHGDSFAIDRGYHPVSAGGGYQLYYLWFLAGKSGRLLNPFDDPDHRWLKNESKKEMGAFL</sequence>
<accession>A0A2T6BD53</accession>
<dbReference type="InterPro" id="IPR011051">
    <property type="entry name" value="RmlC_Cupin_sf"/>
</dbReference>
<dbReference type="EC" id="5.3.1.30" evidence="2"/>
<dbReference type="Gene3D" id="2.60.120.10">
    <property type="entry name" value="Jelly Rolls"/>
    <property type="match status" value="2"/>
</dbReference>
<dbReference type="SUPFAM" id="SSF51182">
    <property type="entry name" value="RmlC-like cupins"/>
    <property type="match status" value="1"/>
</dbReference>
<comment type="caution">
    <text evidence="3">The sequence shown here is derived from an EMBL/GenBank/DDBJ whole genome shotgun (WGS) entry which is preliminary data.</text>
</comment>
<dbReference type="GO" id="GO:0008880">
    <property type="term" value="F:glucuronate isomerase activity"/>
    <property type="evidence" value="ECO:0007669"/>
    <property type="project" value="InterPro"/>
</dbReference>
<dbReference type="InterPro" id="IPR014710">
    <property type="entry name" value="RmlC-like_jellyroll"/>
</dbReference>
<keyword evidence="1 3" id="KW-0413">Isomerase</keyword>
<proteinExistence type="predicted"/>
<name>A0A2T6BD53_9BACL</name>
<dbReference type="OrthoDB" id="9799936at2"/>
<evidence type="ECO:0000256" key="2">
    <source>
        <dbReference type="NCBIfam" id="TIGR04378"/>
    </source>
</evidence>
<dbReference type="PIRSF" id="PIRSF036628">
    <property type="entry name" value="IolB"/>
    <property type="match status" value="1"/>
</dbReference>
<dbReference type="InterPro" id="IPR021120">
    <property type="entry name" value="KduI/IolB_isomerase"/>
</dbReference>
<reference evidence="3 4" key="1">
    <citation type="submission" date="2018-04" db="EMBL/GenBank/DDBJ databases">
        <title>Genomic Encyclopedia of Archaeal and Bacterial Type Strains, Phase II (KMG-II): from individual species to whole genera.</title>
        <authorList>
            <person name="Goeker M."/>
        </authorList>
    </citation>
    <scope>NUCLEOTIDE SEQUENCE [LARGE SCALE GENOMIC DNA]</scope>
    <source>
        <strain evidence="3 4">DSM 45787</strain>
    </source>
</reference>
<dbReference type="EMBL" id="QBKR01000024">
    <property type="protein sequence ID" value="PTX53974.1"/>
    <property type="molecule type" value="Genomic_DNA"/>
</dbReference>
<dbReference type="InterPro" id="IPR024203">
    <property type="entry name" value="Deoxy-glucuronate_isom_IolB"/>
</dbReference>
<dbReference type="PANTHER" id="PTHR39193:SF1">
    <property type="entry name" value="5-DEOXY-GLUCURONATE ISOMERASE"/>
    <property type="match status" value="1"/>
</dbReference>
<dbReference type="GO" id="GO:0102482">
    <property type="term" value="F:5-deoxy-D-glucuronate isomerase activity"/>
    <property type="evidence" value="ECO:0007669"/>
    <property type="project" value="UniProtKB-EC"/>
</dbReference>